<accession>A0A3D9H2I0</accession>
<dbReference type="PROSITE" id="PS50082">
    <property type="entry name" value="WD_REPEATS_2"/>
    <property type="match status" value="1"/>
</dbReference>
<proteinExistence type="inferred from homology"/>
<evidence type="ECO:0000313" key="9">
    <source>
        <dbReference type="Proteomes" id="UP000256845"/>
    </source>
</evidence>
<evidence type="ECO:0000313" key="8">
    <source>
        <dbReference type="EMBL" id="RED43727.1"/>
    </source>
</evidence>
<keyword evidence="1 5" id="KW-0853">WD repeat</keyword>
<dbReference type="Gene3D" id="2.130.10.10">
    <property type="entry name" value="YVTN repeat-like/Quinoprotein amine dehydrogenase"/>
    <property type="match status" value="1"/>
</dbReference>
<dbReference type="InterPro" id="IPR024977">
    <property type="entry name" value="Apc4-like_WD40_dom"/>
</dbReference>
<evidence type="ECO:0000256" key="3">
    <source>
        <dbReference type="ARBA" id="ARBA00038394"/>
    </source>
</evidence>
<dbReference type="OrthoDB" id="8169573at2"/>
<comment type="similarity">
    <text evidence="3">Belongs to the WD repeat STRAP family.</text>
</comment>
<keyword evidence="2" id="KW-0677">Repeat</keyword>
<name>A0A3D9H2I0_9PROT</name>
<keyword evidence="9" id="KW-1185">Reference proteome</keyword>
<feature type="domain" description="Anaphase-promoting complex subunit 4-like WD40" evidence="7">
    <location>
        <begin position="544"/>
        <end position="600"/>
    </location>
</feature>
<dbReference type="Gene3D" id="2.120.10.30">
    <property type="entry name" value="TolB, C-terminal domain"/>
    <property type="match status" value="1"/>
</dbReference>
<gene>
    <name evidence="8" type="ORF">DFP90_12011</name>
</gene>
<evidence type="ECO:0000256" key="5">
    <source>
        <dbReference type="PROSITE-ProRule" id="PRU00221"/>
    </source>
</evidence>
<dbReference type="Pfam" id="PF12894">
    <property type="entry name" value="ANAPC4_WD40"/>
    <property type="match status" value="1"/>
</dbReference>
<dbReference type="InterPro" id="IPR011042">
    <property type="entry name" value="6-blade_b-propeller_TolB-like"/>
</dbReference>
<reference evidence="8 9" key="1">
    <citation type="submission" date="2018-07" db="EMBL/GenBank/DDBJ databases">
        <title>Genomic Encyclopedia of Type Strains, Phase III (KMG-III): the genomes of soil and plant-associated and newly described type strains.</title>
        <authorList>
            <person name="Whitman W."/>
        </authorList>
    </citation>
    <scope>NUCLEOTIDE SEQUENCE [LARGE SCALE GENOMIC DNA]</scope>
    <source>
        <strain evidence="8 9">CECT 8488</strain>
    </source>
</reference>
<dbReference type="RefSeq" id="WP_115939538.1">
    <property type="nucleotide sequence ID" value="NZ_QRDW01000020.1"/>
</dbReference>
<evidence type="ECO:0000256" key="4">
    <source>
        <dbReference type="ARBA" id="ARBA00040390"/>
    </source>
</evidence>
<dbReference type="InterPro" id="IPR001680">
    <property type="entry name" value="WD40_rpt"/>
</dbReference>
<feature type="region of interest" description="Disordered" evidence="6">
    <location>
        <begin position="1"/>
        <end position="64"/>
    </location>
</feature>
<dbReference type="GO" id="GO:0003723">
    <property type="term" value="F:RNA binding"/>
    <property type="evidence" value="ECO:0007669"/>
    <property type="project" value="TreeGrafter"/>
</dbReference>
<dbReference type="SMART" id="SM00320">
    <property type="entry name" value="WD40"/>
    <property type="match status" value="3"/>
</dbReference>
<dbReference type="Proteomes" id="UP000256845">
    <property type="component" value="Unassembled WGS sequence"/>
</dbReference>
<evidence type="ECO:0000259" key="7">
    <source>
        <dbReference type="Pfam" id="PF12894"/>
    </source>
</evidence>
<evidence type="ECO:0000256" key="1">
    <source>
        <dbReference type="ARBA" id="ARBA00022574"/>
    </source>
</evidence>
<protein>
    <recommendedName>
        <fullName evidence="4">Serine-threonine kinase receptor-associated protein</fullName>
    </recommendedName>
</protein>
<organism evidence="8 9">
    <name type="scientific">Aestuariispira insulae</name>
    <dbReference type="NCBI Taxonomy" id="1461337"/>
    <lineage>
        <taxon>Bacteria</taxon>
        <taxon>Pseudomonadati</taxon>
        <taxon>Pseudomonadota</taxon>
        <taxon>Alphaproteobacteria</taxon>
        <taxon>Rhodospirillales</taxon>
        <taxon>Kiloniellaceae</taxon>
        <taxon>Aestuariispira</taxon>
    </lineage>
</organism>
<dbReference type="PANTHER" id="PTHR19877">
    <property type="entry name" value="EUKARYOTIC TRANSLATION INITIATION FACTOR 3 SUBUNIT I"/>
    <property type="match status" value="1"/>
</dbReference>
<sequence>MVDRFPATPSPNTSVQASPAGPAHQEGKDKDSAALGSERPPSPTLKHGALQRTQQPQGQGQAARTETLKAISVALDNGQVAVGDYRSLGQTNRALRHKLETDQTTRAVLFRRQDLSFPDPAKTDGALKLSMGPGQDHLLYETGDEKGPARHFPSQFLNTSRTMLLAKSDGLYQRDFFGGQPRQISTIPPHSDNTTIYGDRFATVEAQFLASPDAAGFTLTPPRIIDLQSGQTIELDHDDIQFDKQALENHAPEEIEYFVLGGATEGSRKAVIFDAKSGAQKAAVTHDQDITSALLSRDNSFLVTSSETTDRDRVIKITRLETDQTIEQTFPLGVFNEDIKLSPDGKQMALCMSEMHMSVIPLDGGVPKLIPCHTGIESEFSFSRDSASLLITPAGGETSIHDIASGLTSGPLAGASTITKEKDCILTVDPMSDQQVKIQFLDLIAKTQIELYHSKESGNSVFFTSEDAHRVAAVDYQPDPHGPVGSTALTLSLYDMAHQHSLGSVQLTAPVSRLEFSPGGQAIAFQQGQKDRVQFIHFESHQYSEIQHNGEIHEIAFSDDGSLIATASDDGETRIVSIRDSKMVKAIQHEAPVTDIRFSSDGKLVLTSSIDKSALSNASAARQKEMVSSLYR</sequence>
<feature type="compositionally biased region" description="Low complexity" evidence="6">
    <location>
        <begin position="51"/>
        <end position="64"/>
    </location>
</feature>
<dbReference type="AlphaFoldDB" id="A0A3D9H2I0"/>
<dbReference type="InterPro" id="IPR015943">
    <property type="entry name" value="WD40/YVTN_repeat-like_dom_sf"/>
</dbReference>
<evidence type="ECO:0000256" key="2">
    <source>
        <dbReference type="ARBA" id="ARBA00022737"/>
    </source>
</evidence>
<feature type="repeat" description="WD" evidence="5">
    <location>
        <begin position="545"/>
        <end position="586"/>
    </location>
</feature>
<dbReference type="EMBL" id="QRDW01000020">
    <property type="protein sequence ID" value="RED43727.1"/>
    <property type="molecule type" value="Genomic_DNA"/>
</dbReference>
<comment type="caution">
    <text evidence="8">The sequence shown here is derived from an EMBL/GenBank/DDBJ whole genome shotgun (WGS) entry which is preliminary data.</text>
</comment>
<evidence type="ECO:0000256" key="6">
    <source>
        <dbReference type="SAM" id="MobiDB-lite"/>
    </source>
</evidence>
<dbReference type="SUPFAM" id="SSF82171">
    <property type="entry name" value="DPP6 N-terminal domain-like"/>
    <property type="match status" value="1"/>
</dbReference>